<name>A0A1N7BQR9_9RHOO</name>
<reference evidence="4" key="1">
    <citation type="submission" date="2017-01" db="EMBL/GenBank/DDBJ databases">
        <authorList>
            <person name="Varghese N."/>
            <person name="Submissions S."/>
        </authorList>
    </citation>
    <scope>NUCLEOTIDE SEQUENCE [LARGE SCALE GENOMIC DNA]</scope>
    <source>
        <strain evidence="4">ATCC 51758</strain>
    </source>
</reference>
<feature type="transmembrane region" description="Helical" evidence="1">
    <location>
        <begin position="168"/>
        <end position="188"/>
    </location>
</feature>
<dbReference type="Gene3D" id="1.10.287.70">
    <property type="match status" value="1"/>
</dbReference>
<keyword evidence="1" id="KW-0472">Membrane</keyword>
<dbReference type="EMBL" id="FTMD01000019">
    <property type="protein sequence ID" value="SIR53583.1"/>
    <property type="molecule type" value="Genomic_DNA"/>
</dbReference>
<organism evidence="3 4">
    <name type="scientific">Aromatoleum tolulyticum</name>
    <dbReference type="NCBI Taxonomy" id="34027"/>
    <lineage>
        <taxon>Bacteria</taxon>
        <taxon>Pseudomonadati</taxon>
        <taxon>Pseudomonadota</taxon>
        <taxon>Betaproteobacteria</taxon>
        <taxon>Rhodocyclales</taxon>
        <taxon>Rhodocyclaceae</taxon>
        <taxon>Aromatoleum</taxon>
    </lineage>
</organism>
<sequence length="239" mass="25660">MPMINRLAASPVKHPSAALLCVQILGILLYPLMEDTSAERALFGVIGLLVLGAALYVVKRGPWLTGFGVVLALPVVVLSIWLAFDFDPRRMVLMAALEAVFYFYAAGSLIAYMFEDDVASVDELFAAGATFTLLAWAFAYAYVVCQTLLPGSFGALVAPGNPRTWMELLFLSFTTLSGVGLGDIVPLLPMARALVMIEEFTGVMYLALVVSRLVGLSVTTRTARGKQGTDREFPEGGPG</sequence>
<dbReference type="AlphaFoldDB" id="A0A1N7BQR9"/>
<dbReference type="Pfam" id="PF07885">
    <property type="entry name" value="Ion_trans_2"/>
    <property type="match status" value="1"/>
</dbReference>
<feature type="transmembrane region" description="Helical" evidence="1">
    <location>
        <begin position="12"/>
        <end position="33"/>
    </location>
</feature>
<feature type="transmembrane region" description="Helical" evidence="1">
    <location>
        <begin position="200"/>
        <end position="218"/>
    </location>
</feature>
<evidence type="ECO:0000256" key="1">
    <source>
        <dbReference type="SAM" id="Phobius"/>
    </source>
</evidence>
<feature type="transmembrane region" description="Helical" evidence="1">
    <location>
        <begin position="40"/>
        <end position="58"/>
    </location>
</feature>
<feature type="transmembrane region" description="Helical" evidence="1">
    <location>
        <begin position="64"/>
        <end position="84"/>
    </location>
</feature>
<keyword evidence="4" id="KW-1185">Reference proteome</keyword>
<dbReference type="InterPro" id="IPR013099">
    <property type="entry name" value="K_chnl_dom"/>
</dbReference>
<proteinExistence type="predicted"/>
<evidence type="ECO:0000313" key="4">
    <source>
        <dbReference type="Proteomes" id="UP000186819"/>
    </source>
</evidence>
<keyword evidence="1" id="KW-0812">Transmembrane</keyword>
<evidence type="ECO:0000259" key="2">
    <source>
        <dbReference type="Pfam" id="PF07885"/>
    </source>
</evidence>
<gene>
    <name evidence="3" type="ORF">SAMN05421829_1198</name>
</gene>
<dbReference type="STRING" id="34027.SAMN05421829_1198"/>
<accession>A0A1N7BQR9</accession>
<feature type="domain" description="Potassium channel" evidence="2">
    <location>
        <begin position="145"/>
        <end position="214"/>
    </location>
</feature>
<dbReference type="Proteomes" id="UP000186819">
    <property type="component" value="Unassembled WGS sequence"/>
</dbReference>
<evidence type="ECO:0000313" key="3">
    <source>
        <dbReference type="EMBL" id="SIR53583.1"/>
    </source>
</evidence>
<feature type="transmembrane region" description="Helical" evidence="1">
    <location>
        <begin position="91"/>
        <end position="114"/>
    </location>
</feature>
<keyword evidence="1" id="KW-1133">Transmembrane helix</keyword>
<protein>
    <submittedName>
        <fullName evidence="3">Ion channel</fullName>
    </submittedName>
</protein>
<dbReference type="SUPFAM" id="SSF81324">
    <property type="entry name" value="Voltage-gated potassium channels"/>
    <property type="match status" value="1"/>
</dbReference>
<feature type="transmembrane region" description="Helical" evidence="1">
    <location>
        <begin position="134"/>
        <end position="156"/>
    </location>
</feature>